<reference evidence="1" key="2">
    <citation type="journal article" date="2023" name="IMA Fungus">
        <title>Comparative genomic study of the Penicillium genus elucidates a diverse pangenome and 15 lateral gene transfer events.</title>
        <authorList>
            <person name="Petersen C."/>
            <person name="Sorensen T."/>
            <person name="Nielsen M.R."/>
            <person name="Sondergaard T.E."/>
            <person name="Sorensen J.L."/>
            <person name="Fitzpatrick D.A."/>
            <person name="Frisvad J.C."/>
            <person name="Nielsen K.L."/>
        </authorList>
    </citation>
    <scope>NUCLEOTIDE SEQUENCE</scope>
    <source>
        <strain evidence="1">IBT 16849</strain>
    </source>
</reference>
<dbReference type="Proteomes" id="UP001150879">
    <property type="component" value="Unassembled WGS sequence"/>
</dbReference>
<organism evidence="1 2">
    <name type="scientific">Penicillium cf. griseofulvum</name>
    <dbReference type="NCBI Taxonomy" id="2972120"/>
    <lineage>
        <taxon>Eukaryota</taxon>
        <taxon>Fungi</taxon>
        <taxon>Dikarya</taxon>
        <taxon>Ascomycota</taxon>
        <taxon>Pezizomycotina</taxon>
        <taxon>Eurotiomycetes</taxon>
        <taxon>Eurotiomycetidae</taxon>
        <taxon>Eurotiales</taxon>
        <taxon>Aspergillaceae</taxon>
        <taxon>Penicillium</taxon>
    </lineage>
</organism>
<comment type="caution">
    <text evidence="1">The sequence shown here is derived from an EMBL/GenBank/DDBJ whole genome shotgun (WGS) entry which is preliminary data.</text>
</comment>
<proteinExistence type="predicted"/>
<evidence type="ECO:0000313" key="2">
    <source>
        <dbReference type="Proteomes" id="UP001150879"/>
    </source>
</evidence>
<gene>
    <name evidence="1" type="ORF">N7472_004548</name>
</gene>
<sequence>MTFLYLYSLDLAIILREPVFCYAIFGGYTAGLLGIKRVTKADDDPEQSMLGRLQNPSNE</sequence>
<protein>
    <submittedName>
        <fullName evidence="1">Uncharacterized protein</fullName>
    </submittedName>
</protein>
<reference evidence="1" key="1">
    <citation type="submission" date="2022-11" db="EMBL/GenBank/DDBJ databases">
        <authorList>
            <person name="Petersen C."/>
        </authorList>
    </citation>
    <scope>NUCLEOTIDE SEQUENCE</scope>
    <source>
        <strain evidence="1">IBT 16849</strain>
    </source>
</reference>
<accession>A0A9W9MEZ3</accession>
<dbReference type="EMBL" id="JAPQKP010000003">
    <property type="protein sequence ID" value="KAJ5199344.1"/>
    <property type="molecule type" value="Genomic_DNA"/>
</dbReference>
<name>A0A9W9MEZ3_9EURO</name>
<dbReference type="AlphaFoldDB" id="A0A9W9MEZ3"/>
<keyword evidence="2" id="KW-1185">Reference proteome</keyword>
<evidence type="ECO:0000313" key="1">
    <source>
        <dbReference type="EMBL" id="KAJ5199344.1"/>
    </source>
</evidence>